<gene>
    <name evidence="2" type="ORF">K444DRAFT_663696</name>
</gene>
<dbReference type="PANTHER" id="PTHR35910:SF6">
    <property type="entry name" value="2EXR DOMAIN-CONTAINING PROTEIN"/>
    <property type="match status" value="1"/>
</dbReference>
<dbReference type="AlphaFoldDB" id="A0A2J6T9D9"/>
<dbReference type="InParanoid" id="A0A2J6T9D9"/>
<evidence type="ECO:0000313" key="2">
    <source>
        <dbReference type="EMBL" id="PMD59631.1"/>
    </source>
</evidence>
<dbReference type="EMBL" id="KZ613813">
    <property type="protein sequence ID" value="PMD59631.1"/>
    <property type="molecule type" value="Genomic_DNA"/>
</dbReference>
<dbReference type="OrthoDB" id="3473305at2759"/>
<protein>
    <recommendedName>
        <fullName evidence="1">2EXR domain-containing protein</fullName>
    </recommendedName>
</protein>
<organism evidence="2 3">
    <name type="scientific">Hyaloscypha bicolor E</name>
    <dbReference type="NCBI Taxonomy" id="1095630"/>
    <lineage>
        <taxon>Eukaryota</taxon>
        <taxon>Fungi</taxon>
        <taxon>Dikarya</taxon>
        <taxon>Ascomycota</taxon>
        <taxon>Pezizomycotina</taxon>
        <taxon>Leotiomycetes</taxon>
        <taxon>Helotiales</taxon>
        <taxon>Hyaloscyphaceae</taxon>
        <taxon>Hyaloscypha</taxon>
        <taxon>Hyaloscypha bicolor</taxon>
    </lineage>
</organism>
<keyword evidence="3" id="KW-1185">Reference proteome</keyword>
<evidence type="ECO:0000259" key="1">
    <source>
        <dbReference type="Pfam" id="PF20150"/>
    </source>
</evidence>
<dbReference type="Pfam" id="PF20150">
    <property type="entry name" value="2EXR"/>
    <property type="match status" value="1"/>
</dbReference>
<reference evidence="2 3" key="1">
    <citation type="submission" date="2016-04" db="EMBL/GenBank/DDBJ databases">
        <title>A degradative enzymes factory behind the ericoid mycorrhizal symbiosis.</title>
        <authorList>
            <consortium name="DOE Joint Genome Institute"/>
            <person name="Martino E."/>
            <person name="Morin E."/>
            <person name="Grelet G."/>
            <person name="Kuo A."/>
            <person name="Kohler A."/>
            <person name="Daghino S."/>
            <person name="Barry K."/>
            <person name="Choi C."/>
            <person name="Cichocki N."/>
            <person name="Clum A."/>
            <person name="Copeland A."/>
            <person name="Hainaut M."/>
            <person name="Haridas S."/>
            <person name="Labutti K."/>
            <person name="Lindquist E."/>
            <person name="Lipzen A."/>
            <person name="Khouja H.-R."/>
            <person name="Murat C."/>
            <person name="Ohm R."/>
            <person name="Olson A."/>
            <person name="Spatafora J."/>
            <person name="Veneault-Fourrey C."/>
            <person name="Henrissat B."/>
            <person name="Grigoriev I."/>
            <person name="Martin F."/>
            <person name="Perotto S."/>
        </authorList>
    </citation>
    <scope>NUCLEOTIDE SEQUENCE [LARGE SCALE GENOMIC DNA]</scope>
    <source>
        <strain evidence="2 3">E</strain>
    </source>
</reference>
<feature type="domain" description="2EXR" evidence="1">
    <location>
        <begin position="120"/>
        <end position="226"/>
    </location>
</feature>
<dbReference type="InterPro" id="IPR045518">
    <property type="entry name" value="2EXR"/>
</dbReference>
<dbReference type="RefSeq" id="XP_024736535.1">
    <property type="nucleotide sequence ID" value="XM_024886861.1"/>
</dbReference>
<dbReference type="Proteomes" id="UP000235371">
    <property type="component" value="Unassembled WGS sequence"/>
</dbReference>
<sequence length="378" mass="43359">MVGHRASKATLMLRSTEGERARRNALRLRASNWDWRQSRLINFNFNFTSLPAAGFSGTRPNSASLTGQGPTIDNLEQLNLLFNLASNSKSARTTQRSTHVIARRTSPKLYTEDMAELRTFTCFPTLPLEIRNMIWKEAANLPRNLDIWTRPTGVTSYRDMEYGDDRLEWKKYRTFRYTTRQPVPGVLIATKESRAAAREFFDMSFGIYIDWGGGVKITTNPEILRNFQADRICPMGPYSEEASGYLWSAEPSPSCAVNLYRTPKGDPDPLSKLLFYADGFHEEILLYYCEETVAINGSFDFLELSEEQASYLEWQALLEARRMLQEDFDSETGLSIEEAKLRHEEQSLGPPTQENLDLGWVFPRIKFMALVVNGIRRR</sequence>
<proteinExistence type="predicted"/>
<dbReference type="GeneID" id="36594938"/>
<dbReference type="PANTHER" id="PTHR35910">
    <property type="entry name" value="2EXR DOMAIN-CONTAINING PROTEIN"/>
    <property type="match status" value="1"/>
</dbReference>
<accession>A0A2J6T9D9</accession>
<evidence type="ECO:0000313" key="3">
    <source>
        <dbReference type="Proteomes" id="UP000235371"/>
    </source>
</evidence>
<name>A0A2J6T9D9_9HELO</name>